<protein>
    <submittedName>
        <fullName evidence="1">Uncharacterized protein</fullName>
    </submittedName>
</protein>
<name>A0AAN5CML9_9BILA</name>
<dbReference type="Proteomes" id="UP001328107">
    <property type="component" value="Unassembled WGS sequence"/>
</dbReference>
<sequence length="84" mass="9475">WRKIETALLNPRIVLLSVHRLTMALHRVEVDSSIVAFFRRTLDLRVARPPLPVDLSNVSSVETRTRLAPVSLVEVQRAEGTAFS</sequence>
<evidence type="ECO:0000313" key="1">
    <source>
        <dbReference type="EMBL" id="GMR47216.1"/>
    </source>
</evidence>
<feature type="non-terminal residue" evidence="1">
    <location>
        <position position="1"/>
    </location>
</feature>
<proteinExistence type="predicted"/>
<reference evidence="2" key="1">
    <citation type="submission" date="2022-10" db="EMBL/GenBank/DDBJ databases">
        <title>Genome assembly of Pristionchus species.</title>
        <authorList>
            <person name="Yoshida K."/>
            <person name="Sommer R.J."/>
        </authorList>
    </citation>
    <scope>NUCLEOTIDE SEQUENCE [LARGE SCALE GENOMIC DNA]</scope>
    <source>
        <strain evidence="2">RS5460</strain>
    </source>
</reference>
<dbReference type="EMBL" id="BTRK01000004">
    <property type="protein sequence ID" value="GMR47216.1"/>
    <property type="molecule type" value="Genomic_DNA"/>
</dbReference>
<comment type="caution">
    <text evidence="1">The sequence shown here is derived from an EMBL/GenBank/DDBJ whole genome shotgun (WGS) entry which is preliminary data.</text>
</comment>
<keyword evidence="2" id="KW-1185">Reference proteome</keyword>
<gene>
    <name evidence="1" type="ORF">PMAYCL1PPCAC_17411</name>
</gene>
<evidence type="ECO:0000313" key="2">
    <source>
        <dbReference type="Proteomes" id="UP001328107"/>
    </source>
</evidence>
<dbReference type="AlphaFoldDB" id="A0AAN5CML9"/>
<organism evidence="1 2">
    <name type="scientific">Pristionchus mayeri</name>
    <dbReference type="NCBI Taxonomy" id="1317129"/>
    <lineage>
        <taxon>Eukaryota</taxon>
        <taxon>Metazoa</taxon>
        <taxon>Ecdysozoa</taxon>
        <taxon>Nematoda</taxon>
        <taxon>Chromadorea</taxon>
        <taxon>Rhabditida</taxon>
        <taxon>Rhabditina</taxon>
        <taxon>Diplogasteromorpha</taxon>
        <taxon>Diplogasteroidea</taxon>
        <taxon>Neodiplogasteridae</taxon>
        <taxon>Pristionchus</taxon>
    </lineage>
</organism>
<feature type="non-terminal residue" evidence="1">
    <location>
        <position position="84"/>
    </location>
</feature>
<accession>A0AAN5CML9</accession>